<evidence type="ECO:0000256" key="3">
    <source>
        <dbReference type="ARBA" id="ARBA00022475"/>
    </source>
</evidence>
<sequence>MNKLFKTIAITAFSIFTLAACSPDTSEKPVKILYPSWAEGVAMTNLAEYVLTDKGIAVETTLIEPGPLYATLAKGDADLYLDAWLPNTHADYWKRFGDKLETIGVVFDDASSGLAVPTYVDINSIEELNENRAMFDGKIYGIGAGAGLHGNTIKAIEQYPLDYTQITSSESSMMAELRRAVAANEPIIITAWKPHYMWDIYDLKLLEDPKNLFPKEEIRILSRQNFKADRPEVAAFFEKFQLNSDQLHELMRLVGEDDRNPQAGAKKFYELHKAEIDAWFQ</sequence>
<dbReference type="Gene3D" id="3.40.190.100">
    <property type="entry name" value="Glycine betaine-binding periplasmic protein, domain 2"/>
    <property type="match status" value="1"/>
</dbReference>
<keyword evidence="5" id="KW-0732">Signal</keyword>
<evidence type="ECO:0000313" key="8">
    <source>
        <dbReference type="Proteomes" id="UP000245020"/>
    </source>
</evidence>
<feature type="chain" id="PRO_5015780507" evidence="5">
    <location>
        <begin position="20"/>
        <end position="281"/>
    </location>
</feature>
<dbReference type="OrthoDB" id="9787902at2"/>
<comment type="subcellular location">
    <subcellularLocation>
        <location evidence="1">Cell membrane</location>
    </subcellularLocation>
</comment>
<dbReference type="PANTHER" id="PTHR47737:SF1">
    <property type="entry name" value="GLYCINE BETAINE_PROLINE BETAINE TRANSPORT SYSTEM PERMEASE PROTEIN PROW"/>
    <property type="match status" value="1"/>
</dbReference>
<dbReference type="GO" id="GO:0031460">
    <property type="term" value="P:glycine betaine transport"/>
    <property type="evidence" value="ECO:0007669"/>
    <property type="project" value="TreeGrafter"/>
</dbReference>
<keyword evidence="8" id="KW-1185">Reference proteome</keyword>
<dbReference type="Proteomes" id="UP000245020">
    <property type="component" value="Unassembled WGS sequence"/>
</dbReference>
<keyword evidence="4" id="KW-0472">Membrane</keyword>
<feature type="signal peptide" evidence="5">
    <location>
        <begin position="1"/>
        <end position="19"/>
    </location>
</feature>
<dbReference type="EMBL" id="QEWQ01000004">
    <property type="protein sequence ID" value="PWD80764.1"/>
    <property type="molecule type" value="Genomic_DNA"/>
</dbReference>
<dbReference type="Pfam" id="PF04069">
    <property type="entry name" value="OpuAC"/>
    <property type="match status" value="1"/>
</dbReference>
<dbReference type="GO" id="GO:0015226">
    <property type="term" value="F:carnitine transmembrane transporter activity"/>
    <property type="evidence" value="ECO:0007669"/>
    <property type="project" value="TreeGrafter"/>
</dbReference>
<evidence type="ECO:0000313" key="7">
    <source>
        <dbReference type="EMBL" id="PWD80764.1"/>
    </source>
</evidence>
<dbReference type="SUPFAM" id="SSF53850">
    <property type="entry name" value="Periplasmic binding protein-like II"/>
    <property type="match status" value="1"/>
</dbReference>
<dbReference type="RefSeq" id="WP_109189420.1">
    <property type="nucleotide sequence ID" value="NZ_BMYA01000002.1"/>
</dbReference>
<accession>A0A2U2ADM8</accession>
<proteinExistence type="predicted"/>
<feature type="domain" description="ABC-type glycine betaine transport system substrate-binding" evidence="6">
    <location>
        <begin position="28"/>
        <end position="269"/>
    </location>
</feature>
<evidence type="ECO:0000256" key="2">
    <source>
        <dbReference type="ARBA" id="ARBA00022448"/>
    </source>
</evidence>
<evidence type="ECO:0000256" key="5">
    <source>
        <dbReference type="SAM" id="SignalP"/>
    </source>
</evidence>
<organism evidence="7 8">
    <name type="scientific">Ignatzschineria ureiclastica</name>
    <dbReference type="NCBI Taxonomy" id="472582"/>
    <lineage>
        <taxon>Bacteria</taxon>
        <taxon>Pseudomonadati</taxon>
        <taxon>Pseudomonadota</taxon>
        <taxon>Gammaproteobacteria</taxon>
        <taxon>Cardiobacteriales</taxon>
        <taxon>Ignatzschineriaceae</taxon>
        <taxon>Ignatzschineria</taxon>
    </lineage>
</organism>
<reference evidence="8" key="1">
    <citation type="submission" date="2018-05" db="EMBL/GenBank/DDBJ databases">
        <title>Ignatzschineria dubaiensis sp. nov., isolated from necrotic foot tissues of dromedaries (Camelus dromedarius) and associated maggots in Dubai, United Arab Emirates.</title>
        <authorList>
            <person name="Tsang C.C."/>
            <person name="Tang J.Y.M."/>
            <person name="Fong J.Y.H."/>
            <person name="Kinne J."/>
            <person name="Lee H.H."/>
            <person name="Joseph M."/>
            <person name="Jose S."/>
            <person name="Schuster R.K."/>
            <person name="Tang Y."/>
            <person name="Sivakumar S."/>
            <person name="Chen J.H.K."/>
            <person name="Teng J.L.L."/>
            <person name="Lau S.K.P."/>
            <person name="Wernery U."/>
            <person name="Woo P.C.Y."/>
        </authorList>
    </citation>
    <scope>NUCLEOTIDE SEQUENCE [LARGE SCALE GENOMIC DNA]</scope>
    <source>
        <strain evidence="8">KCTC 22644</strain>
    </source>
</reference>
<dbReference type="GO" id="GO:0043190">
    <property type="term" value="C:ATP-binding cassette (ABC) transporter complex"/>
    <property type="evidence" value="ECO:0007669"/>
    <property type="project" value="InterPro"/>
</dbReference>
<dbReference type="CDD" id="cd13639">
    <property type="entry name" value="PBP2_OpuAC_like"/>
    <property type="match status" value="1"/>
</dbReference>
<evidence type="ECO:0000256" key="1">
    <source>
        <dbReference type="ARBA" id="ARBA00004236"/>
    </source>
</evidence>
<keyword evidence="3" id="KW-1003">Cell membrane</keyword>
<evidence type="ECO:0000256" key="4">
    <source>
        <dbReference type="ARBA" id="ARBA00023136"/>
    </source>
</evidence>
<name>A0A2U2ADM8_9GAMM</name>
<gene>
    <name evidence="7" type="ORF">DC083_06545</name>
</gene>
<dbReference type="GO" id="GO:0005275">
    <property type="term" value="F:amine transmembrane transporter activity"/>
    <property type="evidence" value="ECO:0007669"/>
    <property type="project" value="TreeGrafter"/>
</dbReference>
<dbReference type="AlphaFoldDB" id="A0A2U2ADM8"/>
<dbReference type="PANTHER" id="PTHR47737">
    <property type="entry name" value="GLYCINE BETAINE/PROLINE BETAINE TRANSPORT SYSTEM PERMEASE PROTEIN PROW"/>
    <property type="match status" value="1"/>
</dbReference>
<comment type="caution">
    <text evidence="7">The sequence shown here is derived from an EMBL/GenBank/DDBJ whole genome shotgun (WGS) entry which is preliminary data.</text>
</comment>
<dbReference type="GO" id="GO:0015871">
    <property type="term" value="P:choline transport"/>
    <property type="evidence" value="ECO:0007669"/>
    <property type="project" value="TreeGrafter"/>
</dbReference>
<protein>
    <submittedName>
        <fullName evidence="7">Glycine/betaine ABC transporter</fullName>
    </submittedName>
</protein>
<keyword evidence="2" id="KW-0813">Transport</keyword>
<evidence type="ECO:0000259" key="6">
    <source>
        <dbReference type="Pfam" id="PF04069"/>
    </source>
</evidence>
<dbReference type="InterPro" id="IPR007210">
    <property type="entry name" value="ABC_Gly_betaine_transp_sub-bd"/>
</dbReference>
<dbReference type="Gene3D" id="3.10.105.10">
    <property type="entry name" value="Dipeptide-binding Protein, Domain 3"/>
    <property type="match status" value="2"/>
</dbReference>
<dbReference type="PROSITE" id="PS51257">
    <property type="entry name" value="PROKAR_LIPOPROTEIN"/>
    <property type="match status" value="1"/>
</dbReference>